<dbReference type="Proteomes" id="UP000317199">
    <property type="component" value="Chromosome"/>
</dbReference>
<protein>
    <submittedName>
        <fullName evidence="2">Uncharacterized protein</fullName>
    </submittedName>
</protein>
<gene>
    <name evidence="2" type="ORF">FKV23_14285</name>
</gene>
<feature type="transmembrane region" description="Helical" evidence="1">
    <location>
        <begin position="7"/>
        <end position="26"/>
    </location>
</feature>
<organism evidence="2 3">
    <name type="scientific">Marilutibacter alkalisoli</name>
    <dbReference type="NCBI Taxonomy" id="2591633"/>
    <lineage>
        <taxon>Bacteria</taxon>
        <taxon>Pseudomonadati</taxon>
        <taxon>Pseudomonadota</taxon>
        <taxon>Gammaproteobacteria</taxon>
        <taxon>Lysobacterales</taxon>
        <taxon>Lysobacteraceae</taxon>
        <taxon>Marilutibacter</taxon>
    </lineage>
</organism>
<feature type="transmembrane region" description="Helical" evidence="1">
    <location>
        <begin position="38"/>
        <end position="61"/>
    </location>
</feature>
<keyword evidence="1" id="KW-1133">Transmembrane helix</keyword>
<evidence type="ECO:0000256" key="1">
    <source>
        <dbReference type="SAM" id="Phobius"/>
    </source>
</evidence>
<proteinExistence type="predicted"/>
<reference evidence="2 3" key="1">
    <citation type="submission" date="2019-06" db="EMBL/GenBank/DDBJ databases">
        <title>Lysobacter alkalisoli sp. nov. isolated from saline-alkali soil.</title>
        <authorList>
            <person name="Sun J.-Q."/>
            <person name="Xu L."/>
        </authorList>
    </citation>
    <scope>NUCLEOTIDE SEQUENCE [LARGE SCALE GENOMIC DNA]</scope>
    <source>
        <strain evidence="2 3">SJ-36</strain>
    </source>
</reference>
<keyword evidence="3" id="KW-1185">Reference proteome</keyword>
<dbReference type="KEGG" id="lyj:FKV23_14285"/>
<keyword evidence="1" id="KW-0472">Membrane</keyword>
<evidence type="ECO:0000313" key="3">
    <source>
        <dbReference type="Proteomes" id="UP000317199"/>
    </source>
</evidence>
<dbReference type="AlphaFoldDB" id="A0A514BUP4"/>
<feature type="transmembrane region" description="Helical" evidence="1">
    <location>
        <begin position="82"/>
        <end position="105"/>
    </location>
</feature>
<keyword evidence="1" id="KW-0812">Transmembrane</keyword>
<accession>A0A514BUP4</accession>
<name>A0A514BUP4_9GAMM</name>
<dbReference type="OrthoDB" id="278870at2"/>
<sequence>MRRSRFGWIAAPMLPWALHFVAIYSLQGLVCARGWNQVGGVVGMLALTVLAWGATAWLGALGRRALAAAADDPGATRFAARLVVWLSLLSAVAILFTALPVVLLAPCE</sequence>
<dbReference type="RefSeq" id="WP_141624456.1">
    <property type="nucleotide sequence ID" value="NZ_CP041242.1"/>
</dbReference>
<dbReference type="EMBL" id="CP041242">
    <property type="protein sequence ID" value="QDH71124.1"/>
    <property type="molecule type" value="Genomic_DNA"/>
</dbReference>
<evidence type="ECO:0000313" key="2">
    <source>
        <dbReference type="EMBL" id="QDH71124.1"/>
    </source>
</evidence>